<keyword evidence="3" id="KW-1185">Reference proteome</keyword>
<dbReference type="KEGG" id="salm:D0Y50_15330"/>
<sequence length="91" mass="9710">MDIYMFKEKSEQRGLTNNRKNSNSFKILDDDEVAAVSGGISQSTQIASQMAFVGSGIGLYAAGVVLAPFGAALFIGTSLALTGSYLYHNWP</sequence>
<proteinExistence type="predicted"/>
<name>A0A346NQ03_9ALTE</name>
<keyword evidence="1" id="KW-0472">Membrane</keyword>
<feature type="transmembrane region" description="Helical" evidence="1">
    <location>
        <begin position="57"/>
        <end position="81"/>
    </location>
</feature>
<dbReference type="Pfam" id="PF10439">
    <property type="entry name" value="Bacteriocin_IIc"/>
    <property type="match status" value="1"/>
</dbReference>
<accession>A0A346NQ03</accession>
<keyword evidence="1" id="KW-1133">Transmembrane helix</keyword>
<keyword evidence="1" id="KW-0812">Transmembrane</keyword>
<gene>
    <name evidence="2" type="ORF">D0Y50_15330</name>
</gene>
<dbReference type="AlphaFoldDB" id="A0A346NQ03"/>
<evidence type="ECO:0000256" key="1">
    <source>
        <dbReference type="SAM" id="Phobius"/>
    </source>
</evidence>
<protein>
    <recommendedName>
        <fullName evidence="4">Bacteriocin</fullName>
    </recommendedName>
</protein>
<evidence type="ECO:0000313" key="2">
    <source>
        <dbReference type="EMBL" id="AXR07610.1"/>
    </source>
</evidence>
<dbReference type="Proteomes" id="UP000262073">
    <property type="component" value="Chromosome"/>
</dbReference>
<evidence type="ECO:0008006" key="4">
    <source>
        <dbReference type="Google" id="ProtNLM"/>
    </source>
</evidence>
<organism evidence="2 3">
    <name type="scientific">Salinimonas sediminis</name>
    <dbReference type="NCBI Taxonomy" id="2303538"/>
    <lineage>
        <taxon>Bacteria</taxon>
        <taxon>Pseudomonadati</taxon>
        <taxon>Pseudomonadota</taxon>
        <taxon>Gammaproteobacteria</taxon>
        <taxon>Alteromonadales</taxon>
        <taxon>Alteromonadaceae</taxon>
        <taxon>Alteromonas/Salinimonas group</taxon>
        <taxon>Salinimonas</taxon>
    </lineage>
</organism>
<dbReference type="GO" id="GO:0042742">
    <property type="term" value="P:defense response to bacterium"/>
    <property type="evidence" value="ECO:0007669"/>
    <property type="project" value="InterPro"/>
</dbReference>
<reference evidence="2 3" key="1">
    <citation type="submission" date="2018-08" db="EMBL/GenBank/DDBJ databases">
        <title>Salinimonas sediminis sp. nov., a piezophilic bacterium isolated from a deep-sea sediment sample from the New Britain Trench.</title>
        <authorList>
            <person name="Cao J."/>
        </authorList>
    </citation>
    <scope>NUCLEOTIDE SEQUENCE [LARGE SCALE GENOMIC DNA]</scope>
    <source>
        <strain evidence="2 3">N102</strain>
    </source>
</reference>
<evidence type="ECO:0000313" key="3">
    <source>
        <dbReference type="Proteomes" id="UP000262073"/>
    </source>
</evidence>
<dbReference type="EMBL" id="CP031769">
    <property type="protein sequence ID" value="AXR07610.1"/>
    <property type="molecule type" value="Genomic_DNA"/>
</dbReference>
<dbReference type="InterPro" id="IPR019493">
    <property type="entry name" value="Bacteriocin_IIb_lactacin-rel"/>
</dbReference>